<dbReference type="EMBL" id="FXTP01000001">
    <property type="protein sequence ID" value="SMO35047.1"/>
    <property type="molecule type" value="Genomic_DNA"/>
</dbReference>
<evidence type="ECO:0000313" key="2">
    <source>
        <dbReference type="Proteomes" id="UP000317557"/>
    </source>
</evidence>
<proteinExistence type="predicted"/>
<dbReference type="Proteomes" id="UP000317557">
    <property type="component" value="Unassembled WGS sequence"/>
</dbReference>
<organism evidence="1 2">
    <name type="scientific">Gracilimonas mengyeensis</name>
    <dbReference type="NCBI Taxonomy" id="1302730"/>
    <lineage>
        <taxon>Bacteria</taxon>
        <taxon>Pseudomonadati</taxon>
        <taxon>Balneolota</taxon>
        <taxon>Balneolia</taxon>
        <taxon>Balneolales</taxon>
        <taxon>Balneolaceae</taxon>
        <taxon>Gracilimonas</taxon>
    </lineage>
</organism>
<keyword evidence="2" id="KW-1185">Reference proteome</keyword>
<evidence type="ECO:0000313" key="1">
    <source>
        <dbReference type="EMBL" id="SMO35047.1"/>
    </source>
</evidence>
<gene>
    <name evidence="1" type="ORF">SAMN06265219_101196</name>
</gene>
<accession>A0A521AJU3</accession>
<dbReference type="AlphaFoldDB" id="A0A521AJU3"/>
<reference evidence="1 2" key="1">
    <citation type="submission" date="2017-05" db="EMBL/GenBank/DDBJ databases">
        <authorList>
            <person name="Varghese N."/>
            <person name="Submissions S."/>
        </authorList>
    </citation>
    <scope>NUCLEOTIDE SEQUENCE [LARGE SCALE GENOMIC DNA]</scope>
    <source>
        <strain evidence="1 2">DSM 21985</strain>
    </source>
</reference>
<name>A0A521AJU3_9BACT</name>
<protein>
    <submittedName>
        <fullName evidence="1">Uncharacterized protein</fullName>
    </submittedName>
</protein>
<sequence>MGLQNNSFFKAVAIWSFTIFAATSKNVWTFMLSKFGFFIKEVRFQRSEDRSNLFLISN</sequence>